<dbReference type="Proteomes" id="UP000002037">
    <property type="component" value="Unassembled WGS sequence"/>
</dbReference>
<dbReference type="eggNOG" id="KOG0191">
    <property type="taxonomic scope" value="Eukaryota"/>
</dbReference>
<feature type="signal peptide" evidence="3">
    <location>
        <begin position="1"/>
        <end position="24"/>
    </location>
</feature>
<evidence type="ECO:0000313" key="5">
    <source>
        <dbReference type="EMBL" id="EER35408.1"/>
    </source>
</evidence>
<gene>
    <name evidence="5" type="ORF">CTRG_00147</name>
</gene>
<evidence type="ECO:0000256" key="2">
    <source>
        <dbReference type="ARBA" id="ARBA00022729"/>
    </source>
</evidence>
<dbReference type="STRING" id="294747.C5M258"/>
<feature type="domain" description="Thioredoxin" evidence="4">
    <location>
        <begin position="22"/>
        <end position="142"/>
    </location>
</feature>
<dbReference type="InterPro" id="IPR013766">
    <property type="entry name" value="Thioredoxin_domain"/>
</dbReference>
<protein>
    <recommendedName>
        <fullName evidence="4">Thioredoxin domain-containing protein</fullName>
    </recommendedName>
</protein>
<dbReference type="SUPFAM" id="SSF52833">
    <property type="entry name" value="Thioredoxin-like"/>
    <property type="match status" value="2"/>
</dbReference>
<dbReference type="EMBL" id="GG692395">
    <property type="protein sequence ID" value="EER35408.1"/>
    <property type="molecule type" value="Genomic_DNA"/>
</dbReference>
<feature type="chain" id="PRO_5002952630" description="Thioredoxin domain-containing protein" evidence="3">
    <location>
        <begin position="25"/>
        <end position="303"/>
    </location>
</feature>
<dbReference type="CDD" id="cd02961">
    <property type="entry name" value="PDI_a_family"/>
    <property type="match status" value="1"/>
</dbReference>
<keyword evidence="2 3" id="KW-0732">Signal</keyword>
<dbReference type="GeneID" id="8299989"/>
<comment type="similarity">
    <text evidence="1">Belongs to the protein disulfide isomerase family.</text>
</comment>
<dbReference type="Pfam" id="PF00085">
    <property type="entry name" value="Thioredoxin"/>
    <property type="match status" value="1"/>
</dbReference>
<name>C5M258_CANTT</name>
<dbReference type="RefSeq" id="XP_002545366.1">
    <property type="nucleotide sequence ID" value="XM_002545320.1"/>
</dbReference>
<evidence type="ECO:0000256" key="1">
    <source>
        <dbReference type="ARBA" id="ARBA00006347"/>
    </source>
</evidence>
<organism evidence="5 6">
    <name type="scientific">Candida tropicalis (strain ATCC MYA-3404 / T1)</name>
    <name type="common">Yeast</name>
    <dbReference type="NCBI Taxonomy" id="294747"/>
    <lineage>
        <taxon>Eukaryota</taxon>
        <taxon>Fungi</taxon>
        <taxon>Dikarya</taxon>
        <taxon>Ascomycota</taxon>
        <taxon>Saccharomycotina</taxon>
        <taxon>Pichiomycetes</taxon>
        <taxon>Debaryomycetaceae</taxon>
        <taxon>Candida/Lodderomyces clade</taxon>
        <taxon>Candida</taxon>
    </lineage>
</organism>
<dbReference type="PANTHER" id="PTHR45672">
    <property type="entry name" value="PROTEIN DISULFIDE-ISOMERASE C17H9.14C-RELATED"/>
    <property type="match status" value="1"/>
</dbReference>
<dbReference type="GO" id="GO:0006457">
    <property type="term" value="P:protein folding"/>
    <property type="evidence" value="ECO:0007669"/>
    <property type="project" value="TreeGrafter"/>
</dbReference>
<dbReference type="GO" id="GO:0003756">
    <property type="term" value="F:protein disulfide isomerase activity"/>
    <property type="evidence" value="ECO:0007669"/>
    <property type="project" value="TreeGrafter"/>
</dbReference>
<evidence type="ECO:0000313" key="6">
    <source>
        <dbReference type="Proteomes" id="UP000002037"/>
    </source>
</evidence>
<dbReference type="GO" id="GO:0005783">
    <property type="term" value="C:endoplasmic reticulum"/>
    <property type="evidence" value="ECO:0007669"/>
    <property type="project" value="TreeGrafter"/>
</dbReference>
<accession>C5M258</accession>
<dbReference type="Gene3D" id="3.40.30.10">
    <property type="entry name" value="Glutaredoxin"/>
    <property type="match status" value="2"/>
</dbReference>
<keyword evidence="6" id="KW-1185">Reference proteome</keyword>
<dbReference type="HOGENOM" id="CLU_072343_0_0_1"/>
<dbReference type="OrthoDB" id="10264505at2759"/>
<proteinExistence type="inferred from homology"/>
<reference evidence="5 6" key="1">
    <citation type="journal article" date="2009" name="Nature">
        <title>Evolution of pathogenicity and sexual reproduction in eight Candida genomes.</title>
        <authorList>
            <person name="Butler G."/>
            <person name="Rasmussen M.D."/>
            <person name="Lin M.F."/>
            <person name="Santos M.A."/>
            <person name="Sakthikumar S."/>
            <person name="Munro C.A."/>
            <person name="Rheinbay E."/>
            <person name="Grabherr M."/>
            <person name="Forche A."/>
            <person name="Reedy J.L."/>
            <person name="Agrafioti I."/>
            <person name="Arnaud M.B."/>
            <person name="Bates S."/>
            <person name="Brown A.J."/>
            <person name="Brunke S."/>
            <person name="Costanzo M.C."/>
            <person name="Fitzpatrick D.A."/>
            <person name="de Groot P.W."/>
            <person name="Harris D."/>
            <person name="Hoyer L.L."/>
            <person name="Hube B."/>
            <person name="Klis F.M."/>
            <person name="Kodira C."/>
            <person name="Lennard N."/>
            <person name="Logue M.E."/>
            <person name="Martin R."/>
            <person name="Neiman A.M."/>
            <person name="Nikolaou E."/>
            <person name="Quail M.A."/>
            <person name="Quinn J."/>
            <person name="Santos M.C."/>
            <person name="Schmitzberger F.F."/>
            <person name="Sherlock G."/>
            <person name="Shah P."/>
            <person name="Silverstein K.A."/>
            <person name="Skrzypek M.S."/>
            <person name="Soll D."/>
            <person name="Staggs R."/>
            <person name="Stansfield I."/>
            <person name="Stumpf M.P."/>
            <person name="Sudbery P.E."/>
            <person name="Srikantha T."/>
            <person name="Zeng Q."/>
            <person name="Berman J."/>
            <person name="Berriman M."/>
            <person name="Heitman J."/>
            <person name="Gow N.A."/>
            <person name="Lorenz M.C."/>
            <person name="Birren B.W."/>
            <person name="Kellis M."/>
            <person name="Cuomo C.A."/>
        </authorList>
    </citation>
    <scope>NUCLEOTIDE SEQUENCE [LARGE SCALE GENOMIC DNA]</scope>
    <source>
        <strain evidence="6">ATCC MYA-3404 / T1</strain>
    </source>
</reference>
<dbReference type="VEuPathDB" id="FungiDB:CTRG_00147"/>
<dbReference type="PANTHER" id="PTHR45672:SF3">
    <property type="entry name" value="THIOREDOXIN DOMAIN-CONTAINING PROTEIN 5"/>
    <property type="match status" value="1"/>
</dbReference>
<dbReference type="InterPro" id="IPR051063">
    <property type="entry name" value="PDI"/>
</dbReference>
<evidence type="ECO:0000259" key="4">
    <source>
        <dbReference type="PROSITE" id="PS51352"/>
    </source>
</evidence>
<sequence length="303" mass="36308">MYLKSSSWSSWLLCLMTCFVGLIASMETNQMSMIEFDDNSIQETLEQSEYSLIYFYSDSCKYCRKFDPTFENLSILYNNDKERSRFQILKTNARFNKKLSELFKISKYPSLKLLDYKTKRIYDYEDDRDLQNLIGYIDRKLNINPNYDNFNTKVKYVDDIKAFEHEDDDANEQLVFFMAGYLPGWEDYKYPAHYIHQLALDYNTVEVIVVNVEELNDYELLSKFGVSQFPTVVYIKDERIKSYSTKENEMKLVKIKEFIENINNESTGSWKDIQFIDTKHHEIHHDNDYNDEEDDEIFEHIEL</sequence>
<dbReference type="InterPro" id="IPR036249">
    <property type="entry name" value="Thioredoxin-like_sf"/>
</dbReference>
<dbReference type="AlphaFoldDB" id="C5M258"/>
<evidence type="ECO:0000256" key="3">
    <source>
        <dbReference type="SAM" id="SignalP"/>
    </source>
</evidence>
<dbReference type="PROSITE" id="PS51352">
    <property type="entry name" value="THIOREDOXIN_2"/>
    <property type="match status" value="1"/>
</dbReference>
<dbReference type="KEGG" id="ctp:CTRG_00147"/>